<proteinExistence type="predicted"/>
<name>A0A1S2XU82_CICAR</name>
<protein>
    <submittedName>
        <fullName evidence="3">Protein BIC1-like</fullName>
    </submittedName>
</protein>
<reference evidence="3" key="2">
    <citation type="submission" date="2025-08" db="UniProtKB">
        <authorList>
            <consortium name="RefSeq"/>
        </authorList>
    </citation>
    <scope>IDENTIFICATION</scope>
    <source>
        <tissue evidence="3">Etiolated seedlings</tissue>
    </source>
</reference>
<dbReference type="OrthoDB" id="672067at2759"/>
<dbReference type="PANTHER" id="PTHR34207">
    <property type="entry name" value="PROTEIN BIC1"/>
    <property type="match status" value="1"/>
</dbReference>
<dbReference type="PANTHER" id="PTHR34207:SF2">
    <property type="entry name" value="PROTEIN BIC1"/>
    <property type="match status" value="1"/>
</dbReference>
<reference evidence="2" key="1">
    <citation type="journal article" date="2013" name="Nat. Biotechnol.">
        <title>Draft genome sequence of chickpea (Cicer arietinum) provides a resource for trait improvement.</title>
        <authorList>
            <person name="Varshney R.K."/>
            <person name="Song C."/>
            <person name="Saxena R.K."/>
            <person name="Azam S."/>
            <person name="Yu S."/>
            <person name="Sharpe A.G."/>
            <person name="Cannon S."/>
            <person name="Baek J."/>
            <person name="Rosen B.D."/>
            <person name="Tar'an B."/>
            <person name="Millan T."/>
            <person name="Zhang X."/>
            <person name="Ramsay L.D."/>
            <person name="Iwata A."/>
            <person name="Wang Y."/>
            <person name="Nelson W."/>
            <person name="Farmer A.D."/>
            <person name="Gaur P.M."/>
            <person name="Soderlund C."/>
            <person name="Penmetsa R.V."/>
            <person name="Xu C."/>
            <person name="Bharti A.K."/>
            <person name="He W."/>
            <person name="Winter P."/>
            <person name="Zhao S."/>
            <person name="Hane J.K."/>
            <person name="Carrasquilla-Garcia N."/>
            <person name="Condie J.A."/>
            <person name="Upadhyaya H.D."/>
            <person name="Luo M.C."/>
            <person name="Thudi M."/>
            <person name="Gowda C.L."/>
            <person name="Singh N.P."/>
            <person name="Lichtenzveig J."/>
            <person name="Gali K.K."/>
            <person name="Rubio J."/>
            <person name="Nadarajan N."/>
            <person name="Dolezel J."/>
            <person name="Bansal K.C."/>
            <person name="Xu X."/>
            <person name="Edwards D."/>
            <person name="Zhang G."/>
            <person name="Kahl G."/>
            <person name="Gil J."/>
            <person name="Singh K.B."/>
            <person name="Datta S.K."/>
            <person name="Jackson S.A."/>
            <person name="Wang J."/>
            <person name="Cook D.R."/>
        </authorList>
    </citation>
    <scope>NUCLEOTIDE SEQUENCE [LARGE SCALE GENOMIC DNA]</scope>
    <source>
        <strain evidence="2">cv. CDC Frontier</strain>
    </source>
</reference>
<evidence type="ECO:0000313" key="2">
    <source>
        <dbReference type="Proteomes" id="UP000087171"/>
    </source>
</evidence>
<organism evidence="2 3">
    <name type="scientific">Cicer arietinum</name>
    <name type="common">Chickpea</name>
    <name type="synonym">Garbanzo</name>
    <dbReference type="NCBI Taxonomy" id="3827"/>
    <lineage>
        <taxon>Eukaryota</taxon>
        <taxon>Viridiplantae</taxon>
        <taxon>Streptophyta</taxon>
        <taxon>Embryophyta</taxon>
        <taxon>Tracheophyta</taxon>
        <taxon>Spermatophyta</taxon>
        <taxon>Magnoliopsida</taxon>
        <taxon>eudicotyledons</taxon>
        <taxon>Gunneridae</taxon>
        <taxon>Pentapetalae</taxon>
        <taxon>rosids</taxon>
        <taxon>fabids</taxon>
        <taxon>Fabales</taxon>
        <taxon>Fabaceae</taxon>
        <taxon>Papilionoideae</taxon>
        <taxon>50 kb inversion clade</taxon>
        <taxon>NPAAA clade</taxon>
        <taxon>Hologalegina</taxon>
        <taxon>IRL clade</taxon>
        <taxon>Cicereae</taxon>
        <taxon>Cicer</taxon>
    </lineage>
</organism>
<keyword evidence="2" id="KW-1185">Reference proteome</keyword>
<feature type="region of interest" description="Disordered" evidence="1">
    <location>
        <begin position="14"/>
        <end position="57"/>
    </location>
</feature>
<dbReference type="RefSeq" id="XP_004494053.3">
    <property type="nucleotide sequence ID" value="XM_004493996.3"/>
</dbReference>
<dbReference type="STRING" id="3827.A0A1S2XU82"/>
<dbReference type="PaxDb" id="3827-XP_004494053.1"/>
<dbReference type="Proteomes" id="UP000087171">
    <property type="component" value="Chromosome Ca3"/>
</dbReference>
<dbReference type="GO" id="GO:0009785">
    <property type="term" value="P:blue light signaling pathway"/>
    <property type="evidence" value="ECO:0007669"/>
    <property type="project" value="InterPro"/>
</dbReference>
<feature type="compositionally biased region" description="Basic and acidic residues" evidence="1">
    <location>
        <begin position="21"/>
        <end position="57"/>
    </location>
</feature>
<evidence type="ECO:0000313" key="3">
    <source>
        <dbReference type="RefSeq" id="XP_004494053.3"/>
    </source>
</evidence>
<dbReference type="InterPro" id="IPR040374">
    <property type="entry name" value="BIC"/>
</dbReference>
<gene>
    <name evidence="3" type="primary">LOC101497497</name>
</gene>
<sequence>MVIFCMKEGNTSSMANQYSSESHHDHQIDQELKKPNQDKDNNNVKEQEHEQNDTNTKEIVEAEDISGRERLKRHRVEMGGRVWIPDIWGQEEFLKDWIDCTVFDPPLLPANKILTARTALVEEGRRFHYRC</sequence>
<evidence type="ECO:0000256" key="1">
    <source>
        <dbReference type="SAM" id="MobiDB-lite"/>
    </source>
</evidence>
<dbReference type="CDD" id="cd22645">
    <property type="entry name" value="BIC1_CID"/>
    <property type="match status" value="1"/>
</dbReference>
<accession>A0A1S2XU82</accession>
<dbReference type="AlphaFoldDB" id="A0A1S2XU82"/>